<protein>
    <submittedName>
        <fullName evidence="1">Uncharacterized protein</fullName>
    </submittedName>
</protein>
<reference evidence="1 2" key="1">
    <citation type="submission" date="2019-09" db="EMBL/GenBank/DDBJ databases">
        <authorList>
            <person name="Depoorter E."/>
        </authorList>
    </citation>
    <scope>NUCLEOTIDE SEQUENCE [LARGE SCALE GENOMIC DNA]</scope>
    <source>
        <strain evidence="1">R-39750</strain>
    </source>
</reference>
<accession>A0A6P2VIC3</accession>
<evidence type="ECO:0000313" key="1">
    <source>
        <dbReference type="EMBL" id="VWC81402.1"/>
    </source>
</evidence>
<gene>
    <name evidence="1" type="ORF">BLA39750_01226</name>
</gene>
<dbReference type="EMBL" id="CABVQN010000004">
    <property type="protein sequence ID" value="VWC81402.1"/>
    <property type="molecule type" value="Genomic_DNA"/>
</dbReference>
<organism evidence="1 2">
    <name type="scientific">Burkholderia lata (strain ATCC 17760 / DSM 23089 / LMG 22485 / NCIMB 9086 / R18194 / 383)</name>
    <dbReference type="NCBI Taxonomy" id="482957"/>
    <lineage>
        <taxon>Bacteria</taxon>
        <taxon>Pseudomonadati</taxon>
        <taxon>Pseudomonadota</taxon>
        <taxon>Betaproteobacteria</taxon>
        <taxon>Burkholderiales</taxon>
        <taxon>Burkholderiaceae</taxon>
        <taxon>Burkholderia</taxon>
        <taxon>Burkholderia cepacia complex</taxon>
    </lineage>
</organism>
<proteinExistence type="predicted"/>
<evidence type="ECO:0000313" key="2">
    <source>
        <dbReference type="Proteomes" id="UP000494110"/>
    </source>
</evidence>
<dbReference type="AlphaFoldDB" id="A0A6P2VIC3"/>
<dbReference type="Proteomes" id="UP000494110">
    <property type="component" value="Unassembled WGS sequence"/>
</dbReference>
<name>A0A6P2VIC3_BURL3</name>
<sequence length="254" mass="28157">MPTPSSSSAEALDVDALVPIVLKRFGDPSDPSLGFPDGQIRAELRSLGVVLRAADFNRLALALRRTPIVPGGELLDQVRSQLGARKPTKEQLKKVVAELGLSLSYRQMIGLYQHVVDRQTTTITDDVLANLRAKSGGRPLTRESIGELATSLGYKFMQKDIAQLTRLLRLDASQEPVVMNRPTLELAKMLAKKTGVPIETVFHRALVDSAFGMLDHRRFQFDPRGRDPLSVQQVRLRVQVIDPQSFPRETDLPS</sequence>